<keyword evidence="2" id="KW-1185">Reference proteome</keyword>
<dbReference type="AlphaFoldDB" id="A0A0B1TDD9"/>
<dbReference type="EMBL" id="KN549923">
    <property type="protein sequence ID" value="KHJ95558.1"/>
    <property type="molecule type" value="Genomic_DNA"/>
</dbReference>
<name>A0A0B1TDD9_OESDE</name>
<proteinExistence type="predicted"/>
<gene>
    <name evidence="1" type="ORF">OESDEN_04495</name>
</gene>
<reference evidence="1 2" key="1">
    <citation type="submission" date="2014-03" db="EMBL/GenBank/DDBJ databases">
        <title>Draft genome of the hookworm Oesophagostomum dentatum.</title>
        <authorList>
            <person name="Mitreva M."/>
        </authorList>
    </citation>
    <scope>NUCLEOTIDE SEQUENCE [LARGE SCALE GENOMIC DNA]</scope>
    <source>
        <strain evidence="1 2">OD-Hann</strain>
    </source>
</reference>
<accession>A0A0B1TDD9</accession>
<evidence type="ECO:0000313" key="1">
    <source>
        <dbReference type="EMBL" id="KHJ95558.1"/>
    </source>
</evidence>
<evidence type="ECO:0000313" key="2">
    <source>
        <dbReference type="Proteomes" id="UP000053660"/>
    </source>
</evidence>
<sequence>MVCGPVQAKFGRYGFSGRARKFSWHAGEYTLRRHGASYQLLFVDICSNTDNRHKANKSSDAP</sequence>
<protein>
    <submittedName>
        <fullName evidence="1">Uncharacterized protein</fullName>
    </submittedName>
</protein>
<dbReference type="Proteomes" id="UP000053660">
    <property type="component" value="Unassembled WGS sequence"/>
</dbReference>
<organism evidence="1 2">
    <name type="scientific">Oesophagostomum dentatum</name>
    <name type="common">Nodular worm</name>
    <dbReference type="NCBI Taxonomy" id="61180"/>
    <lineage>
        <taxon>Eukaryota</taxon>
        <taxon>Metazoa</taxon>
        <taxon>Ecdysozoa</taxon>
        <taxon>Nematoda</taxon>
        <taxon>Chromadorea</taxon>
        <taxon>Rhabditida</taxon>
        <taxon>Rhabditina</taxon>
        <taxon>Rhabditomorpha</taxon>
        <taxon>Strongyloidea</taxon>
        <taxon>Strongylidae</taxon>
        <taxon>Oesophagostomum</taxon>
    </lineage>
</organism>